<evidence type="ECO:0000256" key="10">
    <source>
        <dbReference type="ARBA" id="ARBA00049115"/>
    </source>
</evidence>
<comment type="caution">
    <text evidence="14">The sequence shown here is derived from an EMBL/GenBank/DDBJ whole genome shotgun (WGS) entry which is preliminary data.</text>
</comment>
<evidence type="ECO:0000256" key="8">
    <source>
        <dbReference type="ARBA" id="ARBA00024477"/>
    </source>
</evidence>
<dbReference type="EMBL" id="DRUY01000059">
    <property type="protein sequence ID" value="HHI65253.1"/>
    <property type="molecule type" value="Genomic_DNA"/>
</dbReference>
<sequence length="430" mass="49413">MELDRYTQSELKAIFSEERKIKLWLDVELAVLKAWETEGVIPEGTYKAVLSNAKVDIKRMKEIESVVHHEIIAFLTALSENVGEKSRFIHLGLTSSDILDTATSLQIKEANDVIYQELENLEAILKDLVIKTKDVLCVGRTHGVHAEPITFGFKLANFLLELKRNKERLQNAAKEAAVGKISGAVGTYAHLNPDIERLALEELGLKPLEISTQIIPRDIFANVFSAWALIGAFIERLALEIRHLQKTEVLEMEEPFYEGQKGSSAMPHKRNPILCERLDGMSRILRGNLVVALENTALWHERDISHSSVERMIIPESAILTHYMIKTMSRILRDCRIYPDNMLENLNFRGKLICSQRLLLELVRKGMLRENAYKIVQTLAMKAFNEKMNFEEIVRKDPEIKSYLSEEELNDVFDYKYFVRYVDEIISRIL</sequence>
<accession>A0A7C5PLT7</accession>
<dbReference type="AlphaFoldDB" id="A0A7C5PLT7"/>
<evidence type="ECO:0000256" key="9">
    <source>
        <dbReference type="ARBA" id="ARBA00030717"/>
    </source>
</evidence>
<dbReference type="PANTHER" id="PTHR43172">
    <property type="entry name" value="ADENYLOSUCCINATE LYASE"/>
    <property type="match status" value="1"/>
</dbReference>
<evidence type="ECO:0000256" key="5">
    <source>
        <dbReference type="ARBA" id="ARBA00017058"/>
    </source>
</evidence>
<evidence type="ECO:0000313" key="14">
    <source>
        <dbReference type="EMBL" id="HHI65253.1"/>
    </source>
</evidence>
<evidence type="ECO:0000256" key="11">
    <source>
        <dbReference type="NCBIfam" id="TIGR00928"/>
    </source>
</evidence>
<dbReference type="EC" id="4.3.2.2" evidence="4 11"/>
<dbReference type="GO" id="GO:0070626">
    <property type="term" value="F:(S)-2-(5-amino-1-(5-phospho-D-ribosyl)imidazole-4-carboxamido) succinate lyase (fumarate-forming) activity"/>
    <property type="evidence" value="ECO:0007669"/>
    <property type="project" value="TreeGrafter"/>
</dbReference>
<dbReference type="Pfam" id="PF00206">
    <property type="entry name" value="Lyase_1"/>
    <property type="match status" value="1"/>
</dbReference>
<reference evidence="14" key="1">
    <citation type="journal article" date="2020" name="mSystems">
        <title>Genome- and Community-Level Interaction Insights into Carbon Utilization and Element Cycling Functions of Hydrothermarchaeota in Hydrothermal Sediment.</title>
        <authorList>
            <person name="Zhou Z."/>
            <person name="Liu Y."/>
            <person name="Xu W."/>
            <person name="Pan J."/>
            <person name="Luo Z.H."/>
            <person name="Li M."/>
        </authorList>
    </citation>
    <scope>NUCLEOTIDE SEQUENCE [LARGE SCALE GENOMIC DNA]</scope>
    <source>
        <strain evidence="14">SpSt-1019</strain>
    </source>
</reference>
<dbReference type="Pfam" id="PF10397">
    <property type="entry name" value="ADSL_C"/>
    <property type="match status" value="1"/>
</dbReference>
<protein>
    <recommendedName>
        <fullName evidence="5 11">Adenylosuccinate lyase</fullName>
        <shortName evidence="12">ASL</shortName>
        <ecNumber evidence="4 11">4.3.2.2</ecNumber>
    </recommendedName>
    <alternativeName>
        <fullName evidence="9 12">Adenylosuccinase</fullName>
    </alternativeName>
</protein>
<dbReference type="InterPro" id="IPR000362">
    <property type="entry name" value="Fumarate_lyase_fam"/>
</dbReference>
<name>A0A7C5PLT7_9BACT</name>
<dbReference type="Gene3D" id="1.10.40.30">
    <property type="entry name" value="Fumarase/aspartase (C-terminal domain)"/>
    <property type="match status" value="1"/>
</dbReference>
<proteinExistence type="inferred from homology"/>
<gene>
    <name evidence="14" type="ORF">ENL70_01720</name>
</gene>
<dbReference type="PANTHER" id="PTHR43172:SF1">
    <property type="entry name" value="ADENYLOSUCCINATE LYASE"/>
    <property type="match status" value="1"/>
</dbReference>
<dbReference type="InterPro" id="IPR020557">
    <property type="entry name" value="Fumarate_lyase_CS"/>
</dbReference>
<evidence type="ECO:0000256" key="3">
    <source>
        <dbReference type="ARBA" id="ARBA00008273"/>
    </source>
</evidence>
<dbReference type="FunFam" id="1.20.200.10:FF:000008">
    <property type="entry name" value="Adenylosuccinate lyase"/>
    <property type="match status" value="1"/>
</dbReference>
<evidence type="ECO:0000256" key="2">
    <source>
        <dbReference type="ARBA" id="ARBA00004734"/>
    </source>
</evidence>
<dbReference type="InterPro" id="IPR019468">
    <property type="entry name" value="AdenyloSucc_lyase_C"/>
</dbReference>
<dbReference type="InterPro" id="IPR024083">
    <property type="entry name" value="Fumarase/histidase_N"/>
</dbReference>
<keyword evidence="7 12" id="KW-0456">Lyase</keyword>
<feature type="domain" description="Adenylosuccinate lyase C-terminal" evidence="13">
    <location>
        <begin position="350"/>
        <end position="430"/>
    </location>
</feature>
<dbReference type="SMART" id="SM00998">
    <property type="entry name" value="ADSL_C"/>
    <property type="match status" value="1"/>
</dbReference>
<evidence type="ECO:0000256" key="1">
    <source>
        <dbReference type="ARBA" id="ARBA00004706"/>
    </source>
</evidence>
<dbReference type="NCBIfam" id="TIGR00928">
    <property type="entry name" value="purB"/>
    <property type="match status" value="1"/>
</dbReference>
<dbReference type="InterPro" id="IPR022761">
    <property type="entry name" value="Fumarate_lyase_N"/>
</dbReference>
<evidence type="ECO:0000256" key="12">
    <source>
        <dbReference type="RuleBase" id="RU361172"/>
    </source>
</evidence>
<comment type="catalytic activity">
    <reaction evidence="10">
        <text>N(6)-(1,2-dicarboxyethyl)-AMP = fumarate + AMP</text>
        <dbReference type="Rhea" id="RHEA:16853"/>
        <dbReference type="ChEBI" id="CHEBI:29806"/>
        <dbReference type="ChEBI" id="CHEBI:57567"/>
        <dbReference type="ChEBI" id="CHEBI:456215"/>
        <dbReference type="EC" id="4.3.2.2"/>
    </reaction>
    <physiologicalReaction direction="left-to-right" evidence="10">
        <dbReference type="Rhea" id="RHEA:16854"/>
    </physiologicalReaction>
</comment>
<dbReference type="Gene3D" id="1.10.275.10">
    <property type="entry name" value="Fumarase/aspartase (N-terminal domain)"/>
    <property type="match status" value="1"/>
</dbReference>
<dbReference type="InterPro" id="IPR004769">
    <property type="entry name" value="Pur_lyase"/>
</dbReference>
<dbReference type="GO" id="GO:0044208">
    <property type="term" value="P:'de novo' AMP biosynthetic process"/>
    <property type="evidence" value="ECO:0007669"/>
    <property type="project" value="UniProtKB-UniPathway"/>
</dbReference>
<dbReference type="InterPro" id="IPR008948">
    <property type="entry name" value="L-Aspartase-like"/>
</dbReference>
<dbReference type="GO" id="GO:0004018">
    <property type="term" value="F:N6-(1,2-dicarboxyethyl)AMP AMP-lyase (fumarate-forming) activity"/>
    <property type="evidence" value="ECO:0007669"/>
    <property type="project" value="UniProtKB-UniRule"/>
</dbReference>
<evidence type="ECO:0000256" key="7">
    <source>
        <dbReference type="ARBA" id="ARBA00023239"/>
    </source>
</evidence>
<dbReference type="PRINTS" id="PR00145">
    <property type="entry name" value="ARGSUCLYASE"/>
</dbReference>
<dbReference type="SUPFAM" id="SSF48557">
    <property type="entry name" value="L-aspartase-like"/>
    <property type="match status" value="1"/>
</dbReference>
<dbReference type="UniPathway" id="UPA00075">
    <property type="reaction ID" value="UER00336"/>
</dbReference>
<dbReference type="UniPathway" id="UPA00074">
    <property type="reaction ID" value="UER00132"/>
</dbReference>
<comment type="pathway">
    <text evidence="1 12">Purine metabolism; IMP biosynthesis via de novo pathway; 5-amino-1-(5-phospho-D-ribosyl)imidazole-4-carboxamide from 5-amino-1-(5-phospho-D-ribosyl)imidazole-4-carboxylate: step 2/2.</text>
</comment>
<comment type="similarity">
    <text evidence="3 12">Belongs to the lyase 1 family. Adenylosuccinate lyase subfamily.</text>
</comment>
<evidence type="ECO:0000256" key="4">
    <source>
        <dbReference type="ARBA" id="ARBA00012339"/>
    </source>
</evidence>
<comment type="pathway">
    <text evidence="2 12">Purine metabolism; AMP biosynthesis via de novo pathway; AMP from IMP: step 2/2.</text>
</comment>
<dbReference type="PRINTS" id="PR00149">
    <property type="entry name" value="FUMRATELYASE"/>
</dbReference>
<dbReference type="Gene3D" id="1.20.200.10">
    <property type="entry name" value="Fumarase/aspartase (Central domain)"/>
    <property type="match status" value="1"/>
</dbReference>
<dbReference type="PROSITE" id="PS00163">
    <property type="entry name" value="FUMARATE_LYASES"/>
    <property type="match status" value="1"/>
</dbReference>
<dbReference type="FunFam" id="1.10.40.30:FF:000007">
    <property type="entry name" value="Adenylosuccinate lyase"/>
    <property type="match status" value="1"/>
</dbReference>
<comment type="catalytic activity">
    <reaction evidence="8">
        <text>(2S)-2-[5-amino-1-(5-phospho-beta-D-ribosyl)imidazole-4-carboxamido]succinate = 5-amino-1-(5-phospho-beta-D-ribosyl)imidazole-4-carboxamide + fumarate</text>
        <dbReference type="Rhea" id="RHEA:23920"/>
        <dbReference type="ChEBI" id="CHEBI:29806"/>
        <dbReference type="ChEBI" id="CHEBI:58443"/>
        <dbReference type="ChEBI" id="CHEBI:58475"/>
        <dbReference type="EC" id="4.3.2.2"/>
    </reaction>
    <physiologicalReaction direction="left-to-right" evidence="8">
        <dbReference type="Rhea" id="RHEA:23921"/>
    </physiologicalReaction>
</comment>
<dbReference type="GO" id="GO:0005829">
    <property type="term" value="C:cytosol"/>
    <property type="evidence" value="ECO:0007669"/>
    <property type="project" value="TreeGrafter"/>
</dbReference>
<dbReference type="CDD" id="cd01360">
    <property type="entry name" value="Adenylsuccinate_lyase_1"/>
    <property type="match status" value="1"/>
</dbReference>
<keyword evidence="6 12" id="KW-0658">Purine biosynthesis</keyword>
<dbReference type="GO" id="GO:0006189">
    <property type="term" value="P:'de novo' IMP biosynthetic process"/>
    <property type="evidence" value="ECO:0007669"/>
    <property type="project" value="UniProtKB-UniPathway"/>
</dbReference>
<organism evidence="14">
    <name type="scientific">Thermodesulfobium narugense</name>
    <dbReference type="NCBI Taxonomy" id="184064"/>
    <lineage>
        <taxon>Bacteria</taxon>
        <taxon>Pseudomonadati</taxon>
        <taxon>Thermodesulfobiota</taxon>
        <taxon>Thermodesulfobiia</taxon>
        <taxon>Thermodesulfobiales</taxon>
        <taxon>Thermodesulfobiaceae</taxon>
        <taxon>Thermodesulfobium</taxon>
    </lineage>
</organism>
<evidence type="ECO:0000256" key="6">
    <source>
        <dbReference type="ARBA" id="ARBA00022755"/>
    </source>
</evidence>
<evidence type="ECO:0000259" key="13">
    <source>
        <dbReference type="SMART" id="SM00998"/>
    </source>
</evidence>